<evidence type="ECO:0000313" key="6">
    <source>
        <dbReference type="Proteomes" id="UP000587587"/>
    </source>
</evidence>
<dbReference type="PANTHER" id="PTHR40389">
    <property type="entry name" value="ENDOGENOUS RETROVIRUS GROUP K MEMBER 24 GAG POLYPROTEIN-RELATED"/>
    <property type="match status" value="1"/>
</dbReference>
<feature type="compositionally biased region" description="Polar residues" evidence="3">
    <location>
        <begin position="67"/>
        <end position="77"/>
    </location>
</feature>
<dbReference type="AlphaFoldDB" id="A0A7K6XYL9"/>
<comment type="caution">
    <text evidence="5">The sequence shown here is derived from an EMBL/GenBank/DDBJ whole genome shotgun (WGS) entry which is preliminary data.</text>
</comment>
<dbReference type="PANTHER" id="PTHR40389:SF4">
    <property type="match status" value="1"/>
</dbReference>
<dbReference type="EMBL" id="VZSE01012393">
    <property type="protein sequence ID" value="NWX64411.1"/>
    <property type="molecule type" value="Genomic_DNA"/>
</dbReference>
<name>A0A7K6XYL9_9PASE</name>
<dbReference type="SMART" id="SM00343">
    <property type="entry name" value="ZnF_C2HC"/>
    <property type="match status" value="2"/>
</dbReference>
<dbReference type="InterPro" id="IPR050195">
    <property type="entry name" value="Primate_lentivir_Gag_pol-like"/>
</dbReference>
<dbReference type="Proteomes" id="UP000587587">
    <property type="component" value="Unassembled WGS sequence"/>
</dbReference>
<accession>A0A7K6XYL9</accession>
<keyword evidence="2" id="KW-0863">Zinc-finger</keyword>
<reference evidence="5 6" key="1">
    <citation type="submission" date="2019-09" db="EMBL/GenBank/DDBJ databases">
        <title>Bird 10,000 Genomes (B10K) Project - Family phase.</title>
        <authorList>
            <person name="Zhang G."/>
        </authorList>
    </citation>
    <scope>NUCLEOTIDE SEQUENCE [LARGE SCALE GENOMIC DNA]</scope>
    <source>
        <strain evidence="5">B10K-UC-030-53</strain>
    </source>
</reference>
<sequence>MATAFAAVKGSLGAPGVCSSCGKPGHLKKDCFARKGAKPKTPDIYPRCHKDRHFANQCHSKYDSESRPIQGNWNHSLGQHRAPTQIPQPPPQMLPPQMPALQAQPPRIPGRGPPQVFA</sequence>
<evidence type="ECO:0000256" key="3">
    <source>
        <dbReference type="SAM" id="MobiDB-lite"/>
    </source>
</evidence>
<dbReference type="PROSITE" id="PS50158">
    <property type="entry name" value="ZF_CCHC"/>
    <property type="match status" value="1"/>
</dbReference>
<keyword evidence="2" id="KW-0479">Metal-binding</keyword>
<dbReference type="InterPro" id="IPR001878">
    <property type="entry name" value="Znf_CCHC"/>
</dbReference>
<organism evidence="5 6">
    <name type="scientific">Promerops cafer</name>
    <name type="common">Cape sugarbird</name>
    <dbReference type="NCBI Taxonomy" id="254652"/>
    <lineage>
        <taxon>Eukaryota</taxon>
        <taxon>Metazoa</taxon>
        <taxon>Chordata</taxon>
        <taxon>Craniata</taxon>
        <taxon>Vertebrata</taxon>
        <taxon>Euteleostomi</taxon>
        <taxon>Archelosauria</taxon>
        <taxon>Archosauria</taxon>
        <taxon>Dinosauria</taxon>
        <taxon>Saurischia</taxon>
        <taxon>Theropoda</taxon>
        <taxon>Coelurosauria</taxon>
        <taxon>Aves</taxon>
        <taxon>Neognathae</taxon>
        <taxon>Neoaves</taxon>
        <taxon>Telluraves</taxon>
        <taxon>Australaves</taxon>
        <taxon>Passeriformes</taxon>
        <taxon>Passeroidea</taxon>
        <taxon>Nectariniidae</taxon>
        <taxon>Promerops</taxon>
    </lineage>
</organism>
<evidence type="ECO:0000313" key="5">
    <source>
        <dbReference type="EMBL" id="NWX64411.1"/>
    </source>
</evidence>
<proteinExistence type="predicted"/>
<feature type="compositionally biased region" description="Pro residues" evidence="3">
    <location>
        <begin position="86"/>
        <end position="98"/>
    </location>
</feature>
<dbReference type="Pfam" id="PF00098">
    <property type="entry name" value="zf-CCHC"/>
    <property type="match status" value="1"/>
</dbReference>
<feature type="non-terminal residue" evidence="5">
    <location>
        <position position="1"/>
    </location>
</feature>
<feature type="region of interest" description="Disordered" evidence="3">
    <location>
        <begin position="59"/>
        <end position="118"/>
    </location>
</feature>
<dbReference type="GO" id="GO:0008270">
    <property type="term" value="F:zinc ion binding"/>
    <property type="evidence" value="ECO:0007669"/>
    <property type="project" value="UniProtKB-KW"/>
</dbReference>
<evidence type="ECO:0000259" key="4">
    <source>
        <dbReference type="PROSITE" id="PS50158"/>
    </source>
</evidence>
<protein>
    <submittedName>
        <fullName evidence="5">GAK5 protein</fullName>
    </submittedName>
</protein>
<dbReference type="InterPro" id="IPR036875">
    <property type="entry name" value="Znf_CCHC_sf"/>
</dbReference>
<feature type="domain" description="CCHC-type" evidence="4">
    <location>
        <begin position="18"/>
        <end position="31"/>
    </location>
</feature>
<dbReference type="SUPFAM" id="SSF57756">
    <property type="entry name" value="Retrovirus zinc finger-like domains"/>
    <property type="match status" value="1"/>
</dbReference>
<dbReference type="Gene3D" id="4.10.60.10">
    <property type="entry name" value="Zinc finger, CCHC-type"/>
    <property type="match status" value="1"/>
</dbReference>
<evidence type="ECO:0000256" key="1">
    <source>
        <dbReference type="ARBA" id="ARBA00022581"/>
    </source>
</evidence>
<keyword evidence="1" id="KW-0945">Host-virus interaction</keyword>
<dbReference type="Pfam" id="PF14787">
    <property type="entry name" value="zf-CCHC_5"/>
    <property type="match status" value="1"/>
</dbReference>
<feature type="non-terminal residue" evidence="5">
    <location>
        <position position="118"/>
    </location>
</feature>
<dbReference type="GO" id="GO:0003676">
    <property type="term" value="F:nucleic acid binding"/>
    <property type="evidence" value="ECO:0007669"/>
    <property type="project" value="InterPro"/>
</dbReference>
<keyword evidence="2" id="KW-0862">Zinc</keyword>
<gene>
    <name evidence="5" type="primary">Ervk5_2</name>
    <name evidence="5" type="ORF">PROCAF_R15680</name>
</gene>
<keyword evidence="6" id="KW-1185">Reference proteome</keyword>
<evidence type="ECO:0000256" key="2">
    <source>
        <dbReference type="PROSITE-ProRule" id="PRU00047"/>
    </source>
</evidence>